<evidence type="ECO:0000256" key="6">
    <source>
        <dbReference type="RuleBase" id="RU004057"/>
    </source>
</evidence>
<evidence type="ECO:0000313" key="10">
    <source>
        <dbReference type="Proteomes" id="UP000199626"/>
    </source>
</evidence>
<dbReference type="RefSeq" id="WP_092593597.1">
    <property type="nucleotide sequence ID" value="NZ_FMXN01000009.1"/>
</dbReference>
<dbReference type="OrthoDB" id="5290956at2"/>
<keyword evidence="2" id="KW-1003">Cell membrane</keyword>
<dbReference type="AlphaFoldDB" id="A0A1G6DD39"/>
<dbReference type="InterPro" id="IPR002898">
    <property type="entry name" value="MotA_ExbB_proton_chnl"/>
</dbReference>
<dbReference type="Proteomes" id="UP000199626">
    <property type="component" value="Unassembled WGS sequence"/>
</dbReference>
<dbReference type="InterPro" id="IPR050790">
    <property type="entry name" value="ExbB/TolQ_transport"/>
</dbReference>
<evidence type="ECO:0000256" key="4">
    <source>
        <dbReference type="ARBA" id="ARBA00022989"/>
    </source>
</evidence>
<comment type="subcellular location">
    <subcellularLocation>
        <location evidence="1">Cell membrane</location>
        <topology evidence="1">Multi-pass membrane protein</topology>
    </subcellularLocation>
    <subcellularLocation>
        <location evidence="6">Membrane</location>
        <topology evidence="6">Multi-pass membrane protein</topology>
    </subcellularLocation>
</comment>
<dbReference type="GO" id="GO:0005886">
    <property type="term" value="C:plasma membrane"/>
    <property type="evidence" value="ECO:0007669"/>
    <property type="project" value="UniProtKB-SubCell"/>
</dbReference>
<keyword evidence="6" id="KW-0813">Transport</keyword>
<dbReference type="GO" id="GO:0017038">
    <property type="term" value="P:protein import"/>
    <property type="evidence" value="ECO:0007669"/>
    <property type="project" value="TreeGrafter"/>
</dbReference>
<protein>
    <submittedName>
        <fullName evidence="9">MotA/TolQ/ExbB proton channel family protein</fullName>
    </submittedName>
</protein>
<evidence type="ECO:0000256" key="2">
    <source>
        <dbReference type="ARBA" id="ARBA00022475"/>
    </source>
</evidence>
<proteinExistence type="inferred from homology"/>
<evidence type="ECO:0000256" key="7">
    <source>
        <dbReference type="SAM" id="Phobius"/>
    </source>
</evidence>
<evidence type="ECO:0000256" key="5">
    <source>
        <dbReference type="ARBA" id="ARBA00023136"/>
    </source>
</evidence>
<dbReference type="PANTHER" id="PTHR30625:SF11">
    <property type="entry name" value="MOTA_TOLQ_EXBB PROTON CHANNEL DOMAIN-CONTAINING PROTEIN"/>
    <property type="match status" value="1"/>
</dbReference>
<keyword evidence="3 7" id="KW-0812">Transmembrane</keyword>
<dbReference type="Pfam" id="PF01618">
    <property type="entry name" value="MotA_ExbB"/>
    <property type="match status" value="1"/>
</dbReference>
<evidence type="ECO:0000256" key="3">
    <source>
        <dbReference type="ARBA" id="ARBA00022692"/>
    </source>
</evidence>
<organism evidence="9 10">
    <name type="scientific">Pseudidiomarina indica</name>
    <dbReference type="NCBI Taxonomy" id="1159017"/>
    <lineage>
        <taxon>Bacteria</taxon>
        <taxon>Pseudomonadati</taxon>
        <taxon>Pseudomonadota</taxon>
        <taxon>Gammaproteobacteria</taxon>
        <taxon>Alteromonadales</taxon>
        <taxon>Idiomarinaceae</taxon>
        <taxon>Pseudidiomarina</taxon>
    </lineage>
</organism>
<name>A0A1G6DD39_9GAMM</name>
<reference evidence="10" key="1">
    <citation type="submission" date="2016-10" db="EMBL/GenBank/DDBJ databases">
        <authorList>
            <person name="Varghese N."/>
            <person name="Submissions S."/>
        </authorList>
    </citation>
    <scope>NUCLEOTIDE SEQUENCE [LARGE SCALE GENOMIC DNA]</scope>
    <source>
        <strain evidence="10">CGMCC 1.10824</strain>
    </source>
</reference>
<feature type="transmembrane region" description="Helical" evidence="7">
    <location>
        <begin position="210"/>
        <end position="232"/>
    </location>
</feature>
<feature type="transmembrane region" description="Helical" evidence="7">
    <location>
        <begin position="168"/>
        <end position="190"/>
    </location>
</feature>
<keyword evidence="10" id="KW-1185">Reference proteome</keyword>
<keyword evidence="4 7" id="KW-1133">Transmembrane helix</keyword>
<gene>
    <name evidence="9" type="ORF">SAMN02927930_01660</name>
</gene>
<evidence type="ECO:0000256" key="1">
    <source>
        <dbReference type="ARBA" id="ARBA00004651"/>
    </source>
</evidence>
<comment type="similarity">
    <text evidence="6">Belongs to the exbB/tolQ family.</text>
</comment>
<keyword evidence="5 7" id="KW-0472">Membrane</keyword>
<feature type="domain" description="MotA/TolQ/ExbB proton channel" evidence="8">
    <location>
        <begin position="137"/>
        <end position="242"/>
    </location>
</feature>
<evidence type="ECO:0000259" key="8">
    <source>
        <dbReference type="Pfam" id="PF01618"/>
    </source>
</evidence>
<sequence>MKKNPNPSMNPQIWVSVLVLLASFTVVHLVYVGVIHPNATAAMVAYGSEAQKNIWVILKDPEQQICISLMFYCLFLMGYKLVKLIDEEAIYTQDFLAAHDKSAALDLQAALTELESSSYRENPAMATWINCIRRFKNTGNVQHAADAIESSVDSLAASLESGNSMIKYITWAVPSIGFIGTVRGIGSALSSADKAISGGDITGMVEYLGVAFNSTLVGIFISLILMFLLHLLNGRQDEMVLKTKDSCERHLLAHLHE</sequence>
<keyword evidence="6" id="KW-0653">Protein transport</keyword>
<dbReference type="STRING" id="1159017.SAMN02927930_01660"/>
<dbReference type="PANTHER" id="PTHR30625">
    <property type="entry name" value="PROTEIN TOLQ"/>
    <property type="match status" value="1"/>
</dbReference>
<accession>A0A1G6DD39</accession>
<evidence type="ECO:0000313" key="9">
    <source>
        <dbReference type="EMBL" id="SDB43084.1"/>
    </source>
</evidence>
<feature type="transmembrane region" description="Helical" evidence="7">
    <location>
        <begin position="12"/>
        <end position="34"/>
    </location>
</feature>
<dbReference type="EMBL" id="FMXN01000009">
    <property type="protein sequence ID" value="SDB43084.1"/>
    <property type="molecule type" value="Genomic_DNA"/>
</dbReference>